<evidence type="ECO:0000313" key="2">
    <source>
        <dbReference type="Proteomes" id="UP000190890"/>
    </source>
</evidence>
<dbReference type="EMBL" id="LZZM01000113">
    <property type="protein sequence ID" value="OOM79047.1"/>
    <property type="molecule type" value="Genomic_DNA"/>
</dbReference>
<reference evidence="1 2" key="1">
    <citation type="submission" date="2016-05" db="EMBL/GenBank/DDBJ databases">
        <title>Microbial solvent formation.</title>
        <authorList>
            <person name="Poehlein A."/>
            <person name="Montoya Solano J.D."/>
            <person name="Flitsch S."/>
            <person name="Krabben P."/>
            <person name="Duerre P."/>
            <person name="Daniel R."/>
        </authorList>
    </citation>
    <scope>NUCLEOTIDE SEQUENCE [LARGE SCALE GENOMIC DNA]</scope>
    <source>
        <strain evidence="1 2">DSM 2619</strain>
    </source>
</reference>
<dbReference type="Proteomes" id="UP000190890">
    <property type="component" value="Unassembled WGS sequence"/>
</dbReference>
<evidence type="ECO:0000313" key="1">
    <source>
        <dbReference type="EMBL" id="OOM79047.1"/>
    </source>
</evidence>
<dbReference type="RefSeq" id="WP_077846943.1">
    <property type="nucleotide sequence ID" value="NZ_LZZM01000113.1"/>
</dbReference>
<protein>
    <submittedName>
        <fullName evidence="1">Uncharacterized protein</fullName>
    </submittedName>
</protein>
<keyword evidence="2" id="KW-1185">Reference proteome</keyword>
<accession>A0A1S8TMQ1</accession>
<proteinExistence type="predicted"/>
<dbReference type="AlphaFoldDB" id="A0A1S8TMQ1"/>
<comment type="caution">
    <text evidence="1">The sequence shown here is derived from an EMBL/GenBank/DDBJ whole genome shotgun (WGS) entry which is preliminary data.</text>
</comment>
<organism evidence="1 2">
    <name type="scientific">Clostridium puniceum</name>
    <dbReference type="NCBI Taxonomy" id="29367"/>
    <lineage>
        <taxon>Bacteria</taxon>
        <taxon>Bacillati</taxon>
        <taxon>Bacillota</taxon>
        <taxon>Clostridia</taxon>
        <taxon>Eubacteriales</taxon>
        <taxon>Clostridiaceae</taxon>
        <taxon>Clostridium</taxon>
    </lineage>
</organism>
<gene>
    <name evidence="1" type="ORF">CLPUN_17740</name>
</gene>
<sequence>MIKKIKELEIRNIVTLKDKEVLNTALRGINGWNFNPIAVVTNGMEDYYFICKVKTIIENLQMEMAKVYVQIQEGKSPKLLAIEEIS</sequence>
<dbReference type="OrthoDB" id="1928739at2"/>
<name>A0A1S8TMQ1_9CLOT</name>
<dbReference type="STRING" id="29367.CLPUN_17740"/>